<comment type="similarity">
    <text evidence="2">Belongs to the binding-protein-dependent transport system permease family. CysTW subfamily.</text>
</comment>
<evidence type="ECO:0000256" key="7">
    <source>
        <dbReference type="ARBA" id="ARBA00022989"/>
    </source>
</evidence>
<dbReference type="EMBL" id="SNRY01000809">
    <property type="protein sequence ID" value="KAA6336293.1"/>
    <property type="molecule type" value="Genomic_DNA"/>
</dbReference>
<comment type="caution">
    <text evidence="11">The sequence shown here is derived from an EMBL/GenBank/DDBJ whole genome shotgun (WGS) entry which is preliminary data.</text>
</comment>
<evidence type="ECO:0000256" key="8">
    <source>
        <dbReference type="ARBA" id="ARBA00023136"/>
    </source>
</evidence>
<accession>A0A5J4RTD8</accession>
<comment type="subcellular location">
    <subcellularLocation>
        <location evidence="1">Cell membrane</location>
        <topology evidence="1">Multi-pass membrane protein</topology>
    </subcellularLocation>
</comment>
<evidence type="ECO:0000313" key="11">
    <source>
        <dbReference type="EMBL" id="KAA6336293.1"/>
    </source>
</evidence>
<dbReference type="GO" id="GO:0005886">
    <property type="term" value="C:plasma membrane"/>
    <property type="evidence" value="ECO:0007669"/>
    <property type="project" value="UniProtKB-SubCell"/>
</dbReference>
<keyword evidence="3" id="KW-0813">Transport</keyword>
<dbReference type="GO" id="GO:0035435">
    <property type="term" value="P:phosphate ion transmembrane transport"/>
    <property type="evidence" value="ECO:0007669"/>
    <property type="project" value="InterPro"/>
</dbReference>
<dbReference type="CDD" id="cd06261">
    <property type="entry name" value="TM_PBP2"/>
    <property type="match status" value="1"/>
</dbReference>
<name>A0A5J4RTD8_9ZZZZ</name>
<dbReference type="InterPro" id="IPR035906">
    <property type="entry name" value="MetI-like_sf"/>
</dbReference>
<evidence type="ECO:0000256" key="5">
    <source>
        <dbReference type="ARBA" id="ARBA00022592"/>
    </source>
</evidence>
<proteinExistence type="inferred from homology"/>
<dbReference type="PANTHER" id="PTHR42922:SF1">
    <property type="entry name" value="PHOSPHATE TRANSPORT SYSTEM PERMEASE PROTEIN PSTA"/>
    <property type="match status" value="1"/>
</dbReference>
<sequence length="282" mass="30838">MKLKFIEEKLFNFFMKVSTLIVIGFFASIIWTILKHGFPPMTWQMITQLPGGGFYLGKEGGILNAIVGSLLIVLGSTVLGLIISIPVVFYINVYLRKGSRVAYFTRLSFDVLFGIPSIVYGAFAFTIMIFFGLKTSLLGGILVITLLIIPIFIRSMDEVAKSLPKDLLEATYSLGATRLETIRVILRQIAPGIITATLLSIGRAIGDAAGVMFTAGFTDNIPTALNQPAATLPLSVFFQLSSPIPEVRERAYAAALLLTIIILILSIVGRIVTNKFSKNRLQ</sequence>
<evidence type="ECO:0000256" key="4">
    <source>
        <dbReference type="ARBA" id="ARBA00022475"/>
    </source>
</evidence>
<organism evidence="11">
    <name type="scientific">termite gut metagenome</name>
    <dbReference type="NCBI Taxonomy" id="433724"/>
    <lineage>
        <taxon>unclassified sequences</taxon>
        <taxon>metagenomes</taxon>
        <taxon>organismal metagenomes</taxon>
    </lineage>
</organism>
<feature type="domain" description="ABC transmembrane type-1" evidence="10">
    <location>
        <begin position="66"/>
        <end position="269"/>
    </location>
</feature>
<dbReference type="InterPro" id="IPR005672">
    <property type="entry name" value="Phosphate_PstA"/>
</dbReference>
<feature type="transmembrane region" description="Helical" evidence="9">
    <location>
        <begin position="12"/>
        <end position="34"/>
    </location>
</feature>
<protein>
    <submittedName>
        <fullName evidence="11">Phosphate transport system permease protein PstA</fullName>
    </submittedName>
</protein>
<evidence type="ECO:0000256" key="9">
    <source>
        <dbReference type="SAM" id="Phobius"/>
    </source>
</evidence>
<evidence type="ECO:0000256" key="2">
    <source>
        <dbReference type="ARBA" id="ARBA00007069"/>
    </source>
</evidence>
<dbReference type="InterPro" id="IPR000515">
    <property type="entry name" value="MetI-like"/>
</dbReference>
<keyword evidence="6 9" id="KW-0812">Transmembrane</keyword>
<evidence type="ECO:0000256" key="3">
    <source>
        <dbReference type="ARBA" id="ARBA00022448"/>
    </source>
</evidence>
<dbReference type="GO" id="GO:0005315">
    <property type="term" value="F:phosphate transmembrane transporter activity"/>
    <property type="evidence" value="ECO:0007669"/>
    <property type="project" value="InterPro"/>
</dbReference>
<gene>
    <name evidence="11" type="ORF">EZS27_015536</name>
</gene>
<feature type="transmembrane region" description="Helical" evidence="9">
    <location>
        <begin position="62"/>
        <end position="95"/>
    </location>
</feature>
<keyword evidence="5" id="KW-0592">Phosphate transport</keyword>
<evidence type="ECO:0000256" key="6">
    <source>
        <dbReference type="ARBA" id="ARBA00022692"/>
    </source>
</evidence>
<evidence type="ECO:0000256" key="1">
    <source>
        <dbReference type="ARBA" id="ARBA00004651"/>
    </source>
</evidence>
<reference evidence="11" key="1">
    <citation type="submission" date="2019-03" db="EMBL/GenBank/DDBJ databases">
        <title>Single cell metagenomics reveals metabolic interactions within the superorganism composed of flagellate Streblomastix strix and complex community of Bacteroidetes bacteria on its surface.</title>
        <authorList>
            <person name="Treitli S.C."/>
            <person name="Kolisko M."/>
            <person name="Husnik F."/>
            <person name="Keeling P."/>
            <person name="Hampl V."/>
        </authorList>
    </citation>
    <scope>NUCLEOTIDE SEQUENCE</scope>
    <source>
        <strain evidence="11">STM</strain>
    </source>
</reference>
<dbReference type="Gene3D" id="1.10.3720.10">
    <property type="entry name" value="MetI-like"/>
    <property type="match status" value="1"/>
</dbReference>
<dbReference type="AlphaFoldDB" id="A0A5J4RTD8"/>
<keyword evidence="7 9" id="KW-1133">Transmembrane helix</keyword>
<dbReference type="PANTHER" id="PTHR42922">
    <property type="entry name" value="PHOSPHATE TRANSPORT SYSTEM PERMEASE PROTEIN PSTA"/>
    <property type="match status" value="1"/>
</dbReference>
<dbReference type="SUPFAM" id="SSF161098">
    <property type="entry name" value="MetI-like"/>
    <property type="match status" value="1"/>
</dbReference>
<dbReference type="PROSITE" id="PS50928">
    <property type="entry name" value="ABC_TM1"/>
    <property type="match status" value="1"/>
</dbReference>
<dbReference type="Pfam" id="PF00528">
    <property type="entry name" value="BPD_transp_1"/>
    <property type="match status" value="1"/>
</dbReference>
<evidence type="ECO:0000259" key="10">
    <source>
        <dbReference type="PROSITE" id="PS50928"/>
    </source>
</evidence>
<feature type="transmembrane region" description="Helical" evidence="9">
    <location>
        <begin position="107"/>
        <end position="131"/>
    </location>
</feature>
<feature type="transmembrane region" description="Helical" evidence="9">
    <location>
        <begin position="137"/>
        <end position="153"/>
    </location>
</feature>
<dbReference type="NCBIfam" id="TIGR00974">
    <property type="entry name" value="3a0107s02c"/>
    <property type="match status" value="1"/>
</dbReference>
<dbReference type="InterPro" id="IPR051408">
    <property type="entry name" value="Phosphate_transprt_permease"/>
</dbReference>
<feature type="transmembrane region" description="Helical" evidence="9">
    <location>
        <begin position="251"/>
        <end position="272"/>
    </location>
</feature>
<keyword evidence="8 9" id="KW-0472">Membrane</keyword>
<keyword evidence="4" id="KW-1003">Cell membrane</keyword>